<dbReference type="Pfam" id="PF18962">
    <property type="entry name" value="Por_Secre_tail"/>
    <property type="match status" value="1"/>
</dbReference>
<evidence type="ECO:0000313" key="3">
    <source>
        <dbReference type="EMBL" id="MDT0622973.1"/>
    </source>
</evidence>
<protein>
    <submittedName>
        <fullName evidence="3">T9SS type A sorting domain-containing protein</fullName>
    </submittedName>
</protein>
<dbReference type="EMBL" id="JAVRHU010000019">
    <property type="protein sequence ID" value="MDT0622973.1"/>
    <property type="molecule type" value="Genomic_DNA"/>
</dbReference>
<name>A0ABU3BLC3_9FLAO</name>
<sequence length="147" mass="16691">LQENIPITANGRYVRIQLSSTNGTLHMAEVMVMGCDNQVQPLLSDLDNLMNGISTSDKARLSEQDVMMYPIPSEGLINLYLGNFMNKKIAIEIFNSNGQKVFKKDYKSSHYAIEELQLQSLSEGVYQMSITSDQFFDVKPFMLLNKR</sequence>
<evidence type="ECO:0000256" key="1">
    <source>
        <dbReference type="ARBA" id="ARBA00022729"/>
    </source>
</evidence>
<comment type="caution">
    <text evidence="3">The sequence shown here is derived from an EMBL/GenBank/DDBJ whole genome shotgun (WGS) entry which is preliminary data.</text>
</comment>
<dbReference type="RefSeq" id="WP_311388565.1">
    <property type="nucleotide sequence ID" value="NZ_JAVRHU010000019.1"/>
</dbReference>
<reference evidence="3 4" key="1">
    <citation type="submission" date="2023-09" db="EMBL/GenBank/DDBJ databases">
        <authorList>
            <person name="Rey-Velasco X."/>
        </authorList>
    </citation>
    <scope>NUCLEOTIDE SEQUENCE [LARGE SCALE GENOMIC DNA]</scope>
    <source>
        <strain evidence="3 4">P007</strain>
    </source>
</reference>
<gene>
    <name evidence="3" type="ORF">RM520_15205</name>
</gene>
<feature type="domain" description="Secretion system C-terminal sorting" evidence="2">
    <location>
        <begin position="68"/>
        <end position="134"/>
    </location>
</feature>
<dbReference type="Proteomes" id="UP001250662">
    <property type="component" value="Unassembled WGS sequence"/>
</dbReference>
<feature type="non-terminal residue" evidence="3">
    <location>
        <position position="1"/>
    </location>
</feature>
<evidence type="ECO:0000259" key="2">
    <source>
        <dbReference type="Pfam" id="PF18962"/>
    </source>
</evidence>
<organism evidence="3 4">
    <name type="scientific">Croceitalea vernalis</name>
    <dbReference type="NCBI Taxonomy" id="3075599"/>
    <lineage>
        <taxon>Bacteria</taxon>
        <taxon>Pseudomonadati</taxon>
        <taxon>Bacteroidota</taxon>
        <taxon>Flavobacteriia</taxon>
        <taxon>Flavobacteriales</taxon>
        <taxon>Flavobacteriaceae</taxon>
        <taxon>Croceitalea</taxon>
    </lineage>
</organism>
<proteinExistence type="predicted"/>
<keyword evidence="4" id="KW-1185">Reference proteome</keyword>
<accession>A0ABU3BLC3</accession>
<evidence type="ECO:0000313" key="4">
    <source>
        <dbReference type="Proteomes" id="UP001250662"/>
    </source>
</evidence>
<keyword evidence="1" id="KW-0732">Signal</keyword>
<dbReference type="NCBIfam" id="TIGR04183">
    <property type="entry name" value="Por_Secre_tail"/>
    <property type="match status" value="1"/>
</dbReference>
<dbReference type="InterPro" id="IPR026444">
    <property type="entry name" value="Secre_tail"/>
</dbReference>